<reference evidence="2" key="1">
    <citation type="journal article" date="2020" name="Stud. Mycol.">
        <title>101 Dothideomycetes genomes: a test case for predicting lifestyles and emergence of pathogens.</title>
        <authorList>
            <person name="Haridas S."/>
            <person name="Albert R."/>
            <person name="Binder M."/>
            <person name="Bloem J."/>
            <person name="Labutti K."/>
            <person name="Salamov A."/>
            <person name="Andreopoulos B."/>
            <person name="Baker S."/>
            <person name="Barry K."/>
            <person name="Bills G."/>
            <person name="Bluhm B."/>
            <person name="Cannon C."/>
            <person name="Castanera R."/>
            <person name="Culley D."/>
            <person name="Daum C."/>
            <person name="Ezra D."/>
            <person name="Gonzalez J."/>
            <person name="Henrissat B."/>
            <person name="Kuo A."/>
            <person name="Liang C."/>
            <person name="Lipzen A."/>
            <person name="Lutzoni F."/>
            <person name="Magnuson J."/>
            <person name="Mondo S."/>
            <person name="Nolan M."/>
            <person name="Ohm R."/>
            <person name="Pangilinan J."/>
            <person name="Park H.-J."/>
            <person name="Ramirez L."/>
            <person name="Alfaro M."/>
            <person name="Sun H."/>
            <person name="Tritt A."/>
            <person name="Yoshinaga Y."/>
            <person name="Zwiers L.-H."/>
            <person name="Turgeon B."/>
            <person name="Goodwin S."/>
            <person name="Spatafora J."/>
            <person name="Crous P."/>
            <person name="Grigoriev I."/>
        </authorList>
    </citation>
    <scope>NUCLEOTIDE SEQUENCE</scope>
    <source>
        <strain evidence="2">CBS 379.55</strain>
    </source>
</reference>
<name>A0A6A6JQZ3_WESOR</name>
<dbReference type="EMBL" id="ML986487">
    <property type="protein sequence ID" value="KAF2278807.1"/>
    <property type="molecule type" value="Genomic_DNA"/>
</dbReference>
<dbReference type="GeneID" id="54551019"/>
<dbReference type="RefSeq" id="XP_033656346.1">
    <property type="nucleotide sequence ID" value="XM_033797844.1"/>
</dbReference>
<dbReference type="Proteomes" id="UP000800097">
    <property type="component" value="Unassembled WGS sequence"/>
</dbReference>
<evidence type="ECO:0000313" key="2">
    <source>
        <dbReference type="EMBL" id="KAF2278807.1"/>
    </source>
</evidence>
<feature type="signal peptide" evidence="1">
    <location>
        <begin position="1"/>
        <end position="19"/>
    </location>
</feature>
<dbReference type="OrthoDB" id="3938895at2759"/>
<protein>
    <recommendedName>
        <fullName evidence="4">Apple domain-containing protein</fullName>
    </recommendedName>
</protein>
<evidence type="ECO:0008006" key="4">
    <source>
        <dbReference type="Google" id="ProtNLM"/>
    </source>
</evidence>
<accession>A0A6A6JQZ3</accession>
<evidence type="ECO:0000313" key="3">
    <source>
        <dbReference type="Proteomes" id="UP000800097"/>
    </source>
</evidence>
<keyword evidence="1" id="KW-0732">Signal</keyword>
<proteinExistence type="predicted"/>
<sequence length="162" mass="17267">MLASESTAIIALFAALAYAAPAPTNVNPRAGAPTPVPIPDSCTITNTLPARSVLDGYIPKESVILNDRLYESYAPSNPAFDRKMCFEQCHGFGDSADCKAAYWAENFPVPSRYYGGSGYATACIMFGRELTEDDFEPAPASPGTADSPLKLATTPYAINLQC</sequence>
<evidence type="ECO:0000256" key="1">
    <source>
        <dbReference type="SAM" id="SignalP"/>
    </source>
</evidence>
<organism evidence="2 3">
    <name type="scientific">Westerdykella ornata</name>
    <dbReference type="NCBI Taxonomy" id="318751"/>
    <lineage>
        <taxon>Eukaryota</taxon>
        <taxon>Fungi</taxon>
        <taxon>Dikarya</taxon>
        <taxon>Ascomycota</taxon>
        <taxon>Pezizomycotina</taxon>
        <taxon>Dothideomycetes</taxon>
        <taxon>Pleosporomycetidae</taxon>
        <taxon>Pleosporales</taxon>
        <taxon>Sporormiaceae</taxon>
        <taxon>Westerdykella</taxon>
    </lineage>
</organism>
<gene>
    <name evidence="2" type="ORF">EI97DRAFT_431054</name>
</gene>
<feature type="chain" id="PRO_5025570987" description="Apple domain-containing protein" evidence="1">
    <location>
        <begin position="20"/>
        <end position="162"/>
    </location>
</feature>
<keyword evidence="3" id="KW-1185">Reference proteome</keyword>
<dbReference type="AlphaFoldDB" id="A0A6A6JQZ3"/>